<evidence type="ECO:0000313" key="3">
    <source>
        <dbReference type="EMBL" id="MQR48457.1"/>
    </source>
</evidence>
<sequence>MANFISNAFMIPNDLIDKGYMKKMKGSALPCYVLIVRNTRGWNKTTDSMSISQFVEQTGYNKDTVLKGLNTLEELGVIAKKSSKNRASEYTLTDSIIAVDFLDSEKLDSEILDSENGSGSEKLDSEMGSGVENLDKLLSKNSTHNNNIKTNTKTKGNFSEEFEIFWNAYPTCKRKSDKSGTFKTFEKYTRVISLEKLIAILNAFKLDSQWIKNDGEYIPAPSAWLNKKHWENDFWLKAAGLVEQQPHSAETPEYANPQRRHIPTMPKRFKGMNA</sequence>
<name>A0A7X1VID1_ACIBA</name>
<feature type="domain" description="Bacteriophage lambda Replication protein O N-terminal" evidence="2">
    <location>
        <begin position="10"/>
        <end position="84"/>
    </location>
</feature>
<accession>A0A7X1VID1</accession>
<gene>
    <name evidence="3" type="ORF">F2P40_03790</name>
</gene>
<dbReference type="Proteomes" id="UP000461234">
    <property type="component" value="Unassembled WGS sequence"/>
</dbReference>
<comment type="caution">
    <text evidence="3">The sequence shown here is derived from an EMBL/GenBank/DDBJ whole genome shotgun (WGS) entry which is preliminary data.</text>
</comment>
<dbReference type="EMBL" id="WIOC01000003">
    <property type="protein sequence ID" value="MQR48457.1"/>
    <property type="molecule type" value="Genomic_DNA"/>
</dbReference>
<evidence type="ECO:0000256" key="1">
    <source>
        <dbReference type="SAM" id="MobiDB-lite"/>
    </source>
</evidence>
<proteinExistence type="predicted"/>
<feature type="region of interest" description="Disordered" evidence="1">
    <location>
        <begin position="246"/>
        <end position="274"/>
    </location>
</feature>
<dbReference type="InterPro" id="IPR036390">
    <property type="entry name" value="WH_DNA-bd_sf"/>
</dbReference>
<evidence type="ECO:0000259" key="2">
    <source>
        <dbReference type="Pfam" id="PF04492"/>
    </source>
</evidence>
<dbReference type="SUPFAM" id="SSF46785">
    <property type="entry name" value="Winged helix' DNA-binding domain"/>
    <property type="match status" value="1"/>
</dbReference>
<reference evidence="3 4" key="1">
    <citation type="submission" date="2019-10" db="EMBL/GenBank/DDBJ databases">
        <title>Genetic environment of the oxa23 gene and comparative analysis of carbapenem resistant Acinetobacter baumannii isolates belonging to global clone 1, lineage 2 recovered in a burns hospital outbreak in 2012-2013.</title>
        <authorList>
            <person name="Douraghi M."/>
            <person name="Aris P."/>
            <person name="Kenyon J."/>
            <person name="Hamidian M."/>
        </authorList>
    </citation>
    <scope>NUCLEOTIDE SEQUENCE [LARGE SCALE GENOMIC DNA]</scope>
    <source>
        <strain evidence="3 4">ABS103</strain>
    </source>
</reference>
<feature type="compositionally biased region" description="Basic residues" evidence="1">
    <location>
        <begin position="258"/>
        <end position="274"/>
    </location>
</feature>
<organism evidence="3 4">
    <name type="scientific">Acinetobacter baumannii</name>
    <dbReference type="NCBI Taxonomy" id="470"/>
    <lineage>
        <taxon>Bacteria</taxon>
        <taxon>Pseudomonadati</taxon>
        <taxon>Pseudomonadota</taxon>
        <taxon>Gammaproteobacteria</taxon>
        <taxon>Moraxellales</taxon>
        <taxon>Moraxellaceae</taxon>
        <taxon>Acinetobacter</taxon>
        <taxon>Acinetobacter calcoaceticus/baumannii complex</taxon>
    </lineage>
</organism>
<dbReference type="Pfam" id="PF04492">
    <property type="entry name" value="Phage_rep_O"/>
    <property type="match status" value="1"/>
</dbReference>
<dbReference type="GO" id="GO:0006260">
    <property type="term" value="P:DNA replication"/>
    <property type="evidence" value="ECO:0007669"/>
    <property type="project" value="InterPro"/>
</dbReference>
<dbReference type="Gene3D" id="1.10.10.10">
    <property type="entry name" value="Winged helix-like DNA-binding domain superfamily/Winged helix DNA-binding domain"/>
    <property type="match status" value="1"/>
</dbReference>
<dbReference type="InterPro" id="IPR006497">
    <property type="entry name" value="Phage_lambda_VrpO_N"/>
</dbReference>
<dbReference type="RefSeq" id="WP_001273370.1">
    <property type="nucleotide sequence ID" value="NZ_CP012952.1"/>
</dbReference>
<protein>
    <submittedName>
        <fullName evidence="3">Replication protein</fullName>
    </submittedName>
</protein>
<dbReference type="InterPro" id="IPR036388">
    <property type="entry name" value="WH-like_DNA-bd_sf"/>
</dbReference>
<dbReference type="AlphaFoldDB" id="A0A7X1VID1"/>
<evidence type="ECO:0000313" key="4">
    <source>
        <dbReference type="Proteomes" id="UP000461234"/>
    </source>
</evidence>